<dbReference type="InterPro" id="IPR007320">
    <property type="entry name" value="PDCD2_C"/>
</dbReference>
<dbReference type="EMBL" id="GEZM01027469">
    <property type="protein sequence ID" value="JAV86729.1"/>
    <property type="molecule type" value="Transcribed_RNA"/>
</dbReference>
<dbReference type="GO" id="GO:0008270">
    <property type="term" value="F:zinc ion binding"/>
    <property type="evidence" value="ECO:0007669"/>
    <property type="project" value="UniProtKB-KW"/>
</dbReference>
<accession>A0A1Y1MM28</accession>
<organism evidence="6">
    <name type="scientific">Photinus pyralis</name>
    <name type="common">Common eastern firefly</name>
    <name type="synonym">Lampyris pyralis</name>
    <dbReference type="NCBI Taxonomy" id="7054"/>
    <lineage>
        <taxon>Eukaryota</taxon>
        <taxon>Metazoa</taxon>
        <taxon>Ecdysozoa</taxon>
        <taxon>Arthropoda</taxon>
        <taxon>Hexapoda</taxon>
        <taxon>Insecta</taxon>
        <taxon>Pterygota</taxon>
        <taxon>Neoptera</taxon>
        <taxon>Endopterygota</taxon>
        <taxon>Coleoptera</taxon>
        <taxon>Polyphaga</taxon>
        <taxon>Elateriformia</taxon>
        <taxon>Elateroidea</taxon>
        <taxon>Lampyridae</taxon>
        <taxon>Lampyrinae</taxon>
        <taxon>Photinus</taxon>
    </lineage>
</organism>
<evidence type="ECO:0000256" key="1">
    <source>
        <dbReference type="ARBA" id="ARBA00022723"/>
    </source>
</evidence>
<evidence type="ECO:0000256" key="2">
    <source>
        <dbReference type="ARBA" id="ARBA00022771"/>
    </source>
</evidence>
<evidence type="ECO:0000256" key="3">
    <source>
        <dbReference type="ARBA" id="ARBA00022833"/>
    </source>
</evidence>
<dbReference type="PANTHER" id="PTHR12298">
    <property type="entry name" value="PCDC2 PROGRAMMED CELL DEATH PROTEIN 2 -RELATED"/>
    <property type="match status" value="1"/>
</dbReference>
<dbReference type="GO" id="GO:0005634">
    <property type="term" value="C:nucleus"/>
    <property type="evidence" value="ECO:0007669"/>
    <property type="project" value="TreeGrafter"/>
</dbReference>
<proteinExistence type="predicted"/>
<reference evidence="6" key="1">
    <citation type="journal article" date="2016" name="Sci. Rep.">
        <title>Molecular characterization of firefly nuptial gifts: a multi-omics approach sheds light on postcopulatory sexual selection.</title>
        <authorList>
            <person name="Al-Wathiqui N."/>
            <person name="Fallon T.R."/>
            <person name="South A."/>
            <person name="Weng J.K."/>
            <person name="Lewis S.M."/>
        </authorList>
    </citation>
    <scope>NUCLEOTIDE SEQUENCE</scope>
</reference>
<protein>
    <recommendedName>
        <fullName evidence="5">MYND-type domain-containing protein</fullName>
    </recommendedName>
</protein>
<feature type="domain" description="MYND-type" evidence="5">
    <location>
        <begin position="133"/>
        <end position="169"/>
    </location>
</feature>
<dbReference type="InterPro" id="IPR002893">
    <property type="entry name" value="Znf_MYND"/>
</dbReference>
<dbReference type="Pfam" id="PF01753">
    <property type="entry name" value="zf-MYND"/>
    <property type="match status" value="1"/>
</dbReference>
<keyword evidence="3" id="KW-0862">Zinc</keyword>
<dbReference type="Gene3D" id="6.10.140.2220">
    <property type="match status" value="1"/>
</dbReference>
<name>A0A1Y1MM28_PHOPY</name>
<keyword evidence="2 4" id="KW-0863">Zinc-finger</keyword>
<dbReference type="PANTHER" id="PTHR12298:SF4">
    <property type="entry name" value="PROGRAMMED CELL DEATH PROTEIN 2"/>
    <property type="match status" value="1"/>
</dbReference>
<sequence>MSNVPPTVDLGFAVECDAWKLESRLFPSKIGGKPAWLDLANLPNSTDLQCNLCHRQMIFLCQIYAPFEEDENNFHRTLFVFICRNSECSVRDMNNNLKVYRSNLPRVNTFYSEEPPLEEPDFTFSLSKWIRLCQLCGCVADKSCSKCKVAYCCREHQVIHWKQGHKNQCGSEVSNTPQSTVLFKEYELVIETEADNPKEKEATEAWKEYQQLESEGNLGSMAHISETELQAHSYAMEDRTFLQFRKRTEMDPDQVIRYERGGKPLWIADKPVSLSVPNCELCNGPRQFEVQIMPQMLSVLGENDLDWGTLVIYTCISSCTDRPGYKREFVLRQDVSNE</sequence>
<dbReference type="SUPFAM" id="SSF144232">
    <property type="entry name" value="HIT/MYND zinc finger-like"/>
    <property type="match status" value="1"/>
</dbReference>
<evidence type="ECO:0000256" key="4">
    <source>
        <dbReference type="PROSITE-ProRule" id="PRU00134"/>
    </source>
</evidence>
<dbReference type="AlphaFoldDB" id="A0A1Y1MM28"/>
<evidence type="ECO:0000313" key="6">
    <source>
        <dbReference type="EMBL" id="JAV86729.1"/>
    </source>
</evidence>
<dbReference type="GO" id="GO:0005737">
    <property type="term" value="C:cytoplasm"/>
    <property type="evidence" value="ECO:0007669"/>
    <property type="project" value="InterPro"/>
</dbReference>
<evidence type="ECO:0000259" key="5">
    <source>
        <dbReference type="PROSITE" id="PS50865"/>
    </source>
</evidence>
<keyword evidence="1" id="KW-0479">Metal-binding</keyword>
<dbReference type="PROSITE" id="PS50865">
    <property type="entry name" value="ZF_MYND_2"/>
    <property type="match status" value="1"/>
</dbReference>
<dbReference type="Pfam" id="PF04194">
    <property type="entry name" value="PDCD2_C"/>
    <property type="match status" value="1"/>
</dbReference>